<dbReference type="AlphaFoldDB" id="A0A8S3X487"/>
<sequence length="528" mass="59018">MSHCTKQHNRTKHTTQVGGEEISRHTLNIKWKINIESSFMSQQPPDQQGPSRSGIIFPGYKYLGPGNPLNRGVPVNALDAAAKKHDEKYHKITEYYKKTKNRKKFEQDIQEADLEFVEEVATFASDTTVDRVAQWLAYEGIEAKHILEKYTGIIYPLIAGASEAESGNMEVPANVSSVIGNGVQNHNNIHKFQFKKKFTFAIPSTKASYTKSATELVYNTYIHSLPWQKIYFYITEKEYDDMTQVFHTSKVTQVGIKITNLGNRTPFLTSTSSVNYAKVNSQTTIGIWENMECLAPVKMGTNIMAETLYGKTLEGYGAGADQAPDHSTAQAKLIDNKIAYRFNLNSVNKHFLLPPLIMESTILFNATDSIGPIFEKTYKPQDGTFHIDNDGFENADYIIRIEPMSILLHTGNAGVRSVSCVKTNTKKYEEATVDNLTIGRLYTNAQKDFMGSIGVGIIPLLNKDGSLEDAILNIMVETNIEIECISHGTNLLMGKYNKAQPNTLFSGLAIDKYKWNNKYTLAGAPAVE</sequence>
<feature type="compositionally biased region" description="Basic residues" evidence="1">
    <location>
        <begin position="1"/>
        <end position="13"/>
    </location>
</feature>
<dbReference type="InterPro" id="IPR013607">
    <property type="entry name" value="Phospholipase_A2-like"/>
</dbReference>
<dbReference type="Proteomes" id="UP000691718">
    <property type="component" value="Unassembled WGS sequence"/>
</dbReference>
<evidence type="ECO:0000256" key="1">
    <source>
        <dbReference type="SAM" id="MobiDB-lite"/>
    </source>
</evidence>
<evidence type="ECO:0000259" key="2">
    <source>
        <dbReference type="Pfam" id="PF08398"/>
    </source>
</evidence>
<accession>A0A8S3X487</accession>
<keyword evidence="4" id="KW-1185">Reference proteome</keyword>
<organism evidence="3 4">
    <name type="scientific">Parnassius apollo</name>
    <name type="common">Apollo butterfly</name>
    <name type="synonym">Papilio apollo</name>
    <dbReference type="NCBI Taxonomy" id="110799"/>
    <lineage>
        <taxon>Eukaryota</taxon>
        <taxon>Metazoa</taxon>
        <taxon>Ecdysozoa</taxon>
        <taxon>Arthropoda</taxon>
        <taxon>Hexapoda</taxon>
        <taxon>Insecta</taxon>
        <taxon>Pterygota</taxon>
        <taxon>Neoptera</taxon>
        <taxon>Endopterygota</taxon>
        <taxon>Lepidoptera</taxon>
        <taxon>Glossata</taxon>
        <taxon>Ditrysia</taxon>
        <taxon>Papilionoidea</taxon>
        <taxon>Papilionidae</taxon>
        <taxon>Parnassiinae</taxon>
        <taxon>Parnassini</taxon>
        <taxon>Parnassius</taxon>
        <taxon>Parnassius</taxon>
    </lineage>
</organism>
<gene>
    <name evidence="3" type="ORF">PAPOLLO_LOCUS13904</name>
</gene>
<reference evidence="3" key="1">
    <citation type="submission" date="2021-04" db="EMBL/GenBank/DDBJ databases">
        <authorList>
            <person name="Tunstrom K."/>
        </authorList>
    </citation>
    <scope>NUCLEOTIDE SEQUENCE</scope>
</reference>
<name>A0A8S3X487_PARAO</name>
<dbReference type="OrthoDB" id="6927089at2759"/>
<dbReference type="EMBL" id="CAJQZP010000945">
    <property type="protein sequence ID" value="CAG5001402.1"/>
    <property type="molecule type" value="Genomic_DNA"/>
</dbReference>
<feature type="domain" description="Phospholipase A2-like" evidence="2">
    <location>
        <begin position="55"/>
        <end position="106"/>
    </location>
</feature>
<comment type="caution">
    <text evidence="3">The sequence shown here is derived from an EMBL/GenBank/DDBJ whole genome shotgun (WGS) entry which is preliminary data.</text>
</comment>
<evidence type="ECO:0000313" key="3">
    <source>
        <dbReference type="EMBL" id="CAG5001402.1"/>
    </source>
</evidence>
<dbReference type="Pfam" id="PF08398">
    <property type="entry name" value="Phospholip_A2_4"/>
    <property type="match status" value="1"/>
</dbReference>
<proteinExistence type="predicted"/>
<evidence type="ECO:0000313" key="4">
    <source>
        <dbReference type="Proteomes" id="UP000691718"/>
    </source>
</evidence>
<protein>
    <submittedName>
        <fullName evidence="3">(apollo) hypothetical protein</fullName>
    </submittedName>
</protein>
<feature type="region of interest" description="Disordered" evidence="1">
    <location>
        <begin position="1"/>
        <end position="21"/>
    </location>
</feature>
<dbReference type="GO" id="GO:0005198">
    <property type="term" value="F:structural molecule activity"/>
    <property type="evidence" value="ECO:0007669"/>
    <property type="project" value="InterPro"/>
</dbReference>